<name>X1RVU8_9ZZZZ</name>
<dbReference type="EMBL" id="BARW01000930">
    <property type="protein sequence ID" value="GAI71046.1"/>
    <property type="molecule type" value="Genomic_DNA"/>
</dbReference>
<comment type="caution">
    <text evidence="1">The sequence shown here is derived from an EMBL/GenBank/DDBJ whole genome shotgun (WGS) entry which is preliminary data.</text>
</comment>
<reference evidence="1" key="1">
    <citation type="journal article" date="2014" name="Front. Microbiol.">
        <title>High frequency of phylogenetically diverse reductive dehalogenase-homologous genes in deep subseafloor sedimentary metagenomes.</title>
        <authorList>
            <person name="Kawai M."/>
            <person name="Futagami T."/>
            <person name="Toyoda A."/>
            <person name="Takaki Y."/>
            <person name="Nishi S."/>
            <person name="Hori S."/>
            <person name="Arai W."/>
            <person name="Tsubouchi T."/>
            <person name="Morono Y."/>
            <person name="Uchiyama I."/>
            <person name="Ito T."/>
            <person name="Fujiyama A."/>
            <person name="Inagaki F."/>
            <person name="Takami H."/>
        </authorList>
    </citation>
    <scope>NUCLEOTIDE SEQUENCE</scope>
    <source>
        <strain evidence="1">Expedition CK06-06</strain>
    </source>
</reference>
<evidence type="ECO:0008006" key="2">
    <source>
        <dbReference type="Google" id="ProtNLM"/>
    </source>
</evidence>
<sequence length="279" mass="32296">MQLKETKPIRSKHKWTPEELEYLSNHYGLVSDKTIARNLNRSVYGVAWAVYRLGLRRKDNLYTAAELARTLGVEPETVIGWVRRGWLKCRKGPLKAGLNRVWGFSEKTVVKFLRQRPWVVNPKSMPEHYFCSVVKREWERDPWYTCQQAAPLLGVKADCTVEDYIHRGWLPADKKPHGSHGAWIIRLSAIQAFLASDPRPLSSHYMNSAARRRFLLETERASMLAVTWVIKCPSCQQRVRVTAPPRLRGVAVRERFIRLYVNGNCEHGSYCLIPTRTPK</sequence>
<gene>
    <name evidence="1" type="ORF">S12H4_03353</name>
</gene>
<accession>X1RVU8</accession>
<proteinExistence type="predicted"/>
<dbReference type="AlphaFoldDB" id="X1RVU8"/>
<organism evidence="1">
    <name type="scientific">marine sediment metagenome</name>
    <dbReference type="NCBI Taxonomy" id="412755"/>
    <lineage>
        <taxon>unclassified sequences</taxon>
        <taxon>metagenomes</taxon>
        <taxon>ecological metagenomes</taxon>
    </lineage>
</organism>
<evidence type="ECO:0000313" key="1">
    <source>
        <dbReference type="EMBL" id="GAI71046.1"/>
    </source>
</evidence>
<protein>
    <recommendedName>
        <fullName evidence="2">Helix-turn-helix domain-containing protein</fullName>
    </recommendedName>
</protein>
<feature type="non-terminal residue" evidence="1">
    <location>
        <position position="279"/>
    </location>
</feature>